<protein>
    <submittedName>
        <fullName evidence="9">Phage shock protein C</fullName>
    </submittedName>
</protein>
<feature type="domain" description="Phage shock protein PspC N-terminal" evidence="8">
    <location>
        <begin position="5"/>
        <end position="63"/>
    </location>
</feature>
<name>A0AAV5NSP5_9VIBR</name>
<dbReference type="EMBL" id="BSNX01000037">
    <property type="protein sequence ID" value="GLQ73569.1"/>
    <property type="molecule type" value="Genomic_DNA"/>
</dbReference>
<keyword evidence="5 7" id="KW-0472">Membrane</keyword>
<dbReference type="Proteomes" id="UP001156690">
    <property type="component" value="Unassembled WGS sequence"/>
</dbReference>
<dbReference type="InterPro" id="IPR014320">
    <property type="entry name" value="Phageshock_PspC"/>
</dbReference>
<dbReference type="Pfam" id="PF04024">
    <property type="entry name" value="PspC"/>
    <property type="match status" value="1"/>
</dbReference>
<evidence type="ECO:0000256" key="2">
    <source>
        <dbReference type="ARBA" id="ARBA00022475"/>
    </source>
</evidence>
<keyword evidence="3 7" id="KW-0812">Transmembrane</keyword>
<dbReference type="GO" id="GO:0005886">
    <property type="term" value="C:plasma membrane"/>
    <property type="evidence" value="ECO:0007669"/>
    <property type="project" value="UniProtKB-SubCell"/>
</dbReference>
<evidence type="ECO:0000256" key="5">
    <source>
        <dbReference type="ARBA" id="ARBA00023136"/>
    </source>
</evidence>
<evidence type="ECO:0000256" key="3">
    <source>
        <dbReference type="ARBA" id="ARBA00022692"/>
    </source>
</evidence>
<dbReference type="InterPro" id="IPR007168">
    <property type="entry name" value="Phageshock_PspC_N"/>
</dbReference>
<dbReference type="AlphaFoldDB" id="A0AAV5NSP5"/>
<evidence type="ECO:0000256" key="7">
    <source>
        <dbReference type="SAM" id="Phobius"/>
    </source>
</evidence>
<evidence type="ECO:0000256" key="4">
    <source>
        <dbReference type="ARBA" id="ARBA00022989"/>
    </source>
</evidence>
<comment type="subcellular location">
    <subcellularLocation>
        <location evidence="1">Cell membrane</location>
        <topology evidence="1">Single-pass membrane protein</topology>
    </subcellularLocation>
</comment>
<evidence type="ECO:0000259" key="8">
    <source>
        <dbReference type="Pfam" id="PF04024"/>
    </source>
</evidence>
<feature type="transmembrane region" description="Helical" evidence="7">
    <location>
        <begin position="32"/>
        <end position="61"/>
    </location>
</feature>
<organism evidence="9 10">
    <name type="scientific">Vibrio penaeicida</name>
    <dbReference type="NCBI Taxonomy" id="104609"/>
    <lineage>
        <taxon>Bacteria</taxon>
        <taxon>Pseudomonadati</taxon>
        <taxon>Pseudomonadota</taxon>
        <taxon>Gammaproteobacteria</taxon>
        <taxon>Vibrionales</taxon>
        <taxon>Vibrionaceae</taxon>
        <taxon>Vibrio</taxon>
    </lineage>
</organism>
<proteinExistence type="predicted"/>
<evidence type="ECO:0000313" key="10">
    <source>
        <dbReference type="Proteomes" id="UP001156690"/>
    </source>
</evidence>
<keyword evidence="10" id="KW-1185">Reference proteome</keyword>
<evidence type="ECO:0000256" key="6">
    <source>
        <dbReference type="SAM" id="MobiDB-lite"/>
    </source>
</evidence>
<gene>
    <name evidence="9" type="ORF">GCM10007932_29290</name>
</gene>
<dbReference type="PANTHER" id="PTHR33885:SF3">
    <property type="entry name" value="PHAGE SHOCK PROTEIN C"/>
    <property type="match status" value="1"/>
</dbReference>
<accession>A0AAV5NSP5</accession>
<evidence type="ECO:0000313" key="9">
    <source>
        <dbReference type="EMBL" id="GLQ73569.1"/>
    </source>
</evidence>
<dbReference type="PANTHER" id="PTHR33885">
    <property type="entry name" value="PHAGE SHOCK PROTEIN C"/>
    <property type="match status" value="1"/>
</dbReference>
<comment type="caution">
    <text evidence="9">The sequence shown here is derived from an EMBL/GenBank/DDBJ whole genome shotgun (WGS) entry which is preliminary data.</text>
</comment>
<keyword evidence="4 7" id="KW-1133">Transmembrane helix</keyword>
<feature type="region of interest" description="Disordered" evidence="6">
    <location>
        <begin position="72"/>
        <end position="92"/>
    </location>
</feature>
<sequence>MSQKKSLYKDPENGKIAGICAGVAQYFGAEIWLVRILVVSAALLGFGFFVIVAYIALALMLEKKPKSIKQSSAPQFEHKLKSKPWQSGGTPSQVIHNLERELSDLEASIQNMEAYVTSDAFKVNREFKNL</sequence>
<evidence type="ECO:0000256" key="1">
    <source>
        <dbReference type="ARBA" id="ARBA00004162"/>
    </source>
</evidence>
<keyword evidence="2" id="KW-1003">Cell membrane</keyword>
<dbReference type="NCBIfam" id="TIGR02978">
    <property type="entry name" value="phageshock_pspC"/>
    <property type="match status" value="1"/>
</dbReference>
<dbReference type="RefSeq" id="WP_101115311.1">
    <property type="nucleotide sequence ID" value="NZ_AP025144.1"/>
</dbReference>
<dbReference type="InterPro" id="IPR052027">
    <property type="entry name" value="PspC"/>
</dbReference>
<reference evidence="10" key="1">
    <citation type="journal article" date="2019" name="Int. J. Syst. Evol. Microbiol.">
        <title>The Global Catalogue of Microorganisms (GCM) 10K type strain sequencing project: providing services to taxonomists for standard genome sequencing and annotation.</title>
        <authorList>
            <consortium name="The Broad Institute Genomics Platform"/>
            <consortium name="The Broad Institute Genome Sequencing Center for Infectious Disease"/>
            <person name="Wu L."/>
            <person name="Ma J."/>
        </authorList>
    </citation>
    <scope>NUCLEOTIDE SEQUENCE [LARGE SCALE GENOMIC DNA]</scope>
    <source>
        <strain evidence="10">NBRC 15640</strain>
    </source>
</reference>